<reference evidence="6" key="1">
    <citation type="submission" date="2016-11" db="EMBL/GenBank/DDBJ databases">
        <authorList>
            <person name="Varghese N."/>
            <person name="Submissions S."/>
        </authorList>
    </citation>
    <scope>NUCLEOTIDE SEQUENCE [LARGE SCALE GENOMIC DNA]</scope>
    <source>
        <strain evidence="6">DSM 29326</strain>
    </source>
</reference>
<dbReference type="InterPro" id="IPR038352">
    <property type="entry name" value="Imelysin_sf"/>
</dbReference>
<comment type="subcellular location">
    <subcellularLocation>
        <location evidence="1">Cell envelope</location>
    </subcellularLocation>
</comment>
<protein>
    <recommendedName>
        <fullName evidence="4">Imelysin-like domain-containing protein</fullName>
    </recommendedName>
</protein>
<accession>A0A1M5BH87</accession>
<evidence type="ECO:0000256" key="2">
    <source>
        <dbReference type="ARBA" id="ARBA00022729"/>
    </source>
</evidence>
<dbReference type="CDD" id="cd14659">
    <property type="entry name" value="Imelysin-like_IPPA"/>
    <property type="match status" value="1"/>
</dbReference>
<dbReference type="RefSeq" id="WP_072857678.1">
    <property type="nucleotide sequence ID" value="NZ_FQUE01000006.1"/>
</dbReference>
<dbReference type="EMBL" id="FQUE01000006">
    <property type="protein sequence ID" value="SHF41825.1"/>
    <property type="molecule type" value="Genomic_DNA"/>
</dbReference>
<gene>
    <name evidence="5" type="ORF">SAMN05444339_10613</name>
</gene>
<dbReference type="InterPro" id="IPR018976">
    <property type="entry name" value="Imelysin-like"/>
</dbReference>
<feature type="domain" description="Imelysin-like" evidence="4">
    <location>
        <begin position="30"/>
        <end position="312"/>
    </location>
</feature>
<evidence type="ECO:0000313" key="5">
    <source>
        <dbReference type="EMBL" id="SHF41825.1"/>
    </source>
</evidence>
<proteinExistence type="predicted"/>
<dbReference type="OrthoDB" id="5729110at2"/>
<name>A0A1M5BH87_LOKAT</name>
<feature type="signal peptide" evidence="3">
    <location>
        <begin position="1"/>
        <end position="17"/>
    </location>
</feature>
<sequence>MRLFTLALLTLPLPALADDAVDRVVSDFAVPHVTAFAETTAALAQAAEVDCTPGNAGLLAAWNAAMDAWLGVQDLRFGPLEQGSRRQAIAYWPDVDGHRPRALSRILTGQDPVLDKPETFPGQPISARGLYAVEAMLFDPQFNDYGAGDPGCVLVQAMTADLAGSAAAVQTAWQDDFVTVMRTAGNKRNARFLDASEARQVVFTALLTSMQFDIDERLGLPLGTFDRPRPKRAEGRLSGRSQRNLELSLVAHAELARALVPDAADAPRTHADFERVIGLAQTLDDPDFSGVDDPAERFKLETLQTALIALRADVHAELGKTLDVSMGLNSLDGD</sequence>
<feature type="chain" id="PRO_5012906179" description="Imelysin-like domain-containing protein" evidence="3">
    <location>
        <begin position="18"/>
        <end position="334"/>
    </location>
</feature>
<keyword evidence="6" id="KW-1185">Reference proteome</keyword>
<keyword evidence="2 3" id="KW-0732">Signal</keyword>
<dbReference type="STRING" id="366533.SAMN05444339_10613"/>
<evidence type="ECO:0000256" key="1">
    <source>
        <dbReference type="ARBA" id="ARBA00004196"/>
    </source>
</evidence>
<evidence type="ECO:0000259" key="4">
    <source>
        <dbReference type="Pfam" id="PF09375"/>
    </source>
</evidence>
<evidence type="ECO:0000256" key="3">
    <source>
        <dbReference type="SAM" id="SignalP"/>
    </source>
</evidence>
<dbReference type="Gene3D" id="1.20.1420.20">
    <property type="entry name" value="M75 peptidase, HXXE motif"/>
    <property type="match status" value="1"/>
</dbReference>
<dbReference type="InterPro" id="IPR034984">
    <property type="entry name" value="Imelysin-like_IPPA"/>
</dbReference>
<dbReference type="Proteomes" id="UP000183987">
    <property type="component" value="Unassembled WGS sequence"/>
</dbReference>
<dbReference type="AlphaFoldDB" id="A0A1M5BH87"/>
<dbReference type="Pfam" id="PF09375">
    <property type="entry name" value="Peptidase_M75"/>
    <property type="match status" value="1"/>
</dbReference>
<dbReference type="GO" id="GO:0030313">
    <property type="term" value="C:cell envelope"/>
    <property type="evidence" value="ECO:0007669"/>
    <property type="project" value="UniProtKB-SubCell"/>
</dbReference>
<organism evidence="5 6">
    <name type="scientific">Loktanella atrilutea</name>
    <dbReference type="NCBI Taxonomy" id="366533"/>
    <lineage>
        <taxon>Bacteria</taxon>
        <taxon>Pseudomonadati</taxon>
        <taxon>Pseudomonadota</taxon>
        <taxon>Alphaproteobacteria</taxon>
        <taxon>Rhodobacterales</taxon>
        <taxon>Roseobacteraceae</taxon>
        <taxon>Loktanella</taxon>
    </lineage>
</organism>
<evidence type="ECO:0000313" key="6">
    <source>
        <dbReference type="Proteomes" id="UP000183987"/>
    </source>
</evidence>